<feature type="domain" description="BROMI N-terminal" evidence="3">
    <location>
        <begin position="18"/>
        <end position="132"/>
    </location>
</feature>
<evidence type="ECO:0000313" key="6">
    <source>
        <dbReference type="Proteomes" id="UP001497623"/>
    </source>
</evidence>
<evidence type="ECO:0000259" key="4">
    <source>
        <dbReference type="Pfam" id="PF23440"/>
    </source>
</evidence>
<feature type="domain" description="BROMI C-terminal Rab TBC-like" evidence="4">
    <location>
        <begin position="1016"/>
        <end position="1221"/>
    </location>
</feature>
<dbReference type="Gene3D" id="1.10.472.80">
    <property type="entry name" value="Ypt/Rab-GAP domain of gyp1p, domain 3"/>
    <property type="match status" value="1"/>
</dbReference>
<evidence type="ECO:0000256" key="1">
    <source>
        <dbReference type="SAM" id="MobiDB-lite"/>
    </source>
</evidence>
<proteinExistence type="predicted"/>
<comment type="caution">
    <text evidence="5">The sequence shown here is derived from an EMBL/GenBank/DDBJ whole genome shotgun (WGS) entry which is preliminary data.</text>
</comment>
<evidence type="ECO:0000259" key="2">
    <source>
        <dbReference type="Pfam" id="PF14961"/>
    </source>
</evidence>
<organism evidence="5 6">
    <name type="scientific">Meganyctiphanes norvegica</name>
    <name type="common">Northern krill</name>
    <name type="synonym">Thysanopoda norvegica</name>
    <dbReference type="NCBI Taxonomy" id="48144"/>
    <lineage>
        <taxon>Eukaryota</taxon>
        <taxon>Metazoa</taxon>
        <taxon>Ecdysozoa</taxon>
        <taxon>Arthropoda</taxon>
        <taxon>Crustacea</taxon>
        <taxon>Multicrustacea</taxon>
        <taxon>Malacostraca</taxon>
        <taxon>Eumalacostraca</taxon>
        <taxon>Eucarida</taxon>
        <taxon>Euphausiacea</taxon>
        <taxon>Euphausiidae</taxon>
        <taxon>Meganyctiphanes</taxon>
    </lineage>
</organism>
<accession>A0AAV2RE20</accession>
<feature type="domain" description="BROMI C-terminal Rab TBC-like" evidence="4">
    <location>
        <begin position="810"/>
        <end position="980"/>
    </location>
</feature>
<dbReference type="Pfam" id="PF14961">
    <property type="entry name" value="BROMI"/>
    <property type="match status" value="1"/>
</dbReference>
<keyword evidence="6" id="KW-1185">Reference proteome</keyword>
<dbReference type="Pfam" id="PF23440">
    <property type="entry name" value="BROMI_C"/>
    <property type="match status" value="2"/>
</dbReference>
<dbReference type="AlphaFoldDB" id="A0AAV2RE20"/>
<reference evidence="5 6" key="1">
    <citation type="submission" date="2024-05" db="EMBL/GenBank/DDBJ databases">
        <authorList>
            <person name="Wallberg A."/>
        </authorList>
    </citation>
    <scope>NUCLEOTIDE SEQUENCE [LARGE SCALE GENOMIC DNA]</scope>
</reference>
<dbReference type="InterPro" id="IPR032735">
    <property type="entry name" value="BROMI_M"/>
</dbReference>
<feature type="domain" description="BROMI middle region" evidence="2">
    <location>
        <begin position="176"/>
        <end position="692"/>
    </location>
</feature>
<evidence type="ECO:0000259" key="3">
    <source>
        <dbReference type="Pfam" id="PF23431"/>
    </source>
</evidence>
<evidence type="ECO:0000313" key="5">
    <source>
        <dbReference type="EMBL" id="CAL4122347.1"/>
    </source>
</evidence>
<dbReference type="EMBL" id="CAXKWB010019963">
    <property type="protein sequence ID" value="CAL4122347.1"/>
    <property type="molecule type" value="Genomic_DNA"/>
</dbReference>
<protein>
    <submittedName>
        <fullName evidence="5">Uncharacterized protein</fullName>
    </submittedName>
</protein>
<feature type="region of interest" description="Disordered" evidence="1">
    <location>
        <begin position="964"/>
        <end position="1010"/>
    </location>
</feature>
<dbReference type="InterPro" id="IPR055391">
    <property type="entry name" value="BROMI_N"/>
</dbReference>
<dbReference type="Pfam" id="PF23431">
    <property type="entry name" value="BROMI_N"/>
    <property type="match status" value="1"/>
</dbReference>
<dbReference type="Proteomes" id="UP001497623">
    <property type="component" value="Unassembled WGS sequence"/>
</dbReference>
<sequence>MESRKINAEQHASSKSEVKDLLTHMDPMIYLAGTADNTSEMLAYLADMDPAFHKLELVKSLRKSMRNELTRTIENYVAQYLDEQKGKMRSENPVDALVQKLTENEHYSEFVNKFEESLQSTVSDITKNFDDEIVTGMFSSEDDSDVMNRYSPNESCESSLNSSLNQSGFMFLHPAQYTSIAKTLSGHRKSDNLKDSLNILLVVTPGEPVMQDCWPEIRKGLRECLLEEDCEVFDKALKIHSKLLTSQNHSAVKEAFINLLEALAGFYMTRKLVSKIPLKGQNVDLSLCDKLLRILNVITEFQKELPLLWIRYPERFVDDMVESMFTLLALNVQNQNNHQMTAFDLLSLVDSNASWFRYWVHGQWGRNKVFNAMKSNPSILLHAVTICVEQFEAEIPQILPSHSPGPLILKANVIKQIKFSYCLSLLMTVISYSDGRKLFPINIPLKDELLTVQAFCQLMSNAIRADAPDAMISDVSSQMQKFCYLNEVCCGILCEAGVVESLLNEISSTMQKLCGKRHRTSFDISHNEIRQTYVCAVVGILDALLSTQSGQQYVLLGRRRKPSSKTGITTATNTPARDVLDLSLLILLTEGQTRLKEQTVHMTCRLLSTPIGIHMCYEHPLIQAVIHHLRLTRKGSTVTPSLTLGLDCPISSSFKLSILDCCAFVEALASSFRGLWMLESAGVLEQALGMLLPHLASKGKLTPAILSCICSSFQGCNMVSQAKVLQPFWDLLCHMVSAGEQIRPPLLQEERQNAMDEALIPLLGLTASHQGTKLLMSNDGLRNQLMNALSIAEDDLHTMALQLLASATSSLDNIVYLQAQGNYQGLLLAQQKSMMTEENKVIIDINALIRNNILVNSYFLGGNGEKILPQLFSNETLYDCTTPLFCQYPPPRDYIPDKPIRSMHKKQNDVWRFLSDTRHGLHDIGWLSHCRKALRTVLVGGEDLKSWLVKDIVERAVRALSSSNEELLTNSSSPTSDSSNNTNSHSETCSSSSSSSSSISSNISSSSSTTAPNLKLYKDDVREAKQLTDQQLLAVELVLRYGSEVGIVSISPGVHENMVELLFGVQSTVIPHTVENFPDGADWFAMIVFLIFGANTERSQNVLSAVSKLQVGAILWPSLTNYLVTTHDLLQGEITLAGIVQNVQLLMSIETPVLYMAIQANNGAIWAMVGEWLNTVFLGVLPWAEVCHYLVLVLVMGADYTVYFTVALMRHLQDAIFSHAHEPQAFLSLQI</sequence>
<name>A0AAV2RE20_MEGNR</name>
<feature type="non-terminal residue" evidence="5">
    <location>
        <position position="1231"/>
    </location>
</feature>
<gene>
    <name evidence="5" type="ORF">MNOR_LOCUS23069</name>
</gene>
<dbReference type="InterPro" id="IPR055392">
    <property type="entry name" value="BROMI_C"/>
</dbReference>